<proteinExistence type="predicted"/>
<dbReference type="EMBL" id="BK015368">
    <property type="protein sequence ID" value="DAE03569.1"/>
    <property type="molecule type" value="Genomic_DNA"/>
</dbReference>
<evidence type="ECO:0000313" key="1">
    <source>
        <dbReference type="EMBL" id="DAE03569.1"/>
    </source>
</evidence>
<reference evidence="1" key="1">
    <citation type="journal article" date="2021" name="Proc. Natl. Acad. Sci. U.S.A.">
        <title>A Catalog of Tens of Thousands of Viruses from Human Metagenomes Reveals Hidden Associations with Chronic Diseases.</title>
        <authorList>
            <person name="Tisza M.J."/>
            <person name="Buck C.B."/>
        </authorList>
    </citation>
    <scope>NUCLEOTIDE SEQUENCE</scope>
    <source>
        <strain evidence="1">CtpoI7</strain>
    </source>
</reference>
<name>A0A8S5PB17_9CAUD</name>
<accession>A0A8S5PB17</accession>
<protein>
    <submittedName>
        <fullName evidence="1">Uncharacterized protein</fullName>
    </submittedName>
</protein>
<organism evidence="1">
    <name type="scientific">Siphoviridae sp. ctpoI7</name>
    <dbReference type="NCBI Taxonomy" id="2825678"/>
    <lineage>
        <taxon>Viruses</taxon>
        <taxon>Duplodnaviria</taxon>
        <taxon>Heunggongvirae</taxon>
        <taxon>Uroviricota</taxon>
        <taxon>Caudoviricetes</taxon>
    </lineage>
</organism>
<sequence length="32" mass="3855">MRLLYSPPRFLIIFHKASKNAKSRIMSYLMKI</sequence>